<keyword evidence="2" id="KW-1185">Reference proteome</keyword>
<name>A0A8X6S995_TRICX</name>
<proteinExistence type="predicted"/>
<evidence type="ECO:0000313" key="2">
    <source>
        <dbReference type="Proteomes" id="UP000887159"/>
    </source>
</evidence>
<comment type="caution">
    <text evidence="1">The sequence shown here is derived from an EMBL/GenBank/DDBJ whole genome shotgun (WGS) entry which is preliminary data.</text>
</comment>
<sequence length="74" mass="8099">MRLWPTFTASDCTPASARDPLSRGVRKRGGWIEGRVFGVEPKAASVKGKATEVRVEATSKRHLDVEAGAKRFSK</sequence>
<dbReference type="EMBL" id="BMAU01021233">
    <property type="protein sequence ID" value="GFY02823.1"/>
    <property type="molecule type" value="Genomic_DNA"/>
</dbReference>
<reference evidence="1" key="1">
    <citation type="submission" date="2020-08" db="EMBL/GenBank/DDBJ databases">
        <title>Multicomponent nature underlies the extraordinary mechanical properties of spider dragline silk.</title>
        <authorList>
            <person name="Kono N."/>
            <person name="Nakamura H."/>
            <person name="Mori M."/>
            <person name="Yoshida Y."/>
            <person name="Ohtoshi R."/>
            <person name="Malay A.D."/>
            <person name="Moran D.A.P."/>
            <person name="Tomita M."/>
            <person name="Numata K."/>
            <person name="Arakawa K."/>
        </authorList>
    </citation>
    <scope>NUCLEOTIDE SEQUENCE</scope>
</reference>
<dbReference type="Proteomes" id="UP000887159">
    <property type="component" value="Unassembled WGS sequence"/>
</dbReference>
<gene>
    <name evidence="1" type="ORF">TNCV_3507031</name>
</gene>
<accession>A0A8X6S995</accession>
<protein>
    <submittedName>
        <fullName evidence="1">Uncharacterized protein</fullName>
    </submittedName>
</protein>
<organism evidence="1 2">
    <name type="scientific">Trichonephila clavipes</name>
    <name type="common">Golden silk orbweaver</name>
    <name type="synonym">Nephila clavipes</name>
    <dbReference type="NCBI Taxonomy" id="2585209"/>
    <lineage>
        <taxon>Eukaryota</taxon>
        <taxon>Metazoa</taxon>
        <taxon>Ecdysozoa</taxon>
        <taxon>Arthropoda</taxon>
        <taxon>Chelicerata</taxon>
        <taxon>Arachnida</taxon>
        <taxon>Araneae</taxon>
        <taxon>Araneomorphae</taxon>
        <taxon>Entelegynae</taxon>
        <taxon>Araneoidea</taxon>
        <taxon>Nephilidae</taxon>
        <taxon>Trichonephila</taxon>
    </lineage>
</organism>
<evidence type="ECO:0000313" key="1">
    <source>
        <dbReference type="EMBL" id="GFY02823.1"/>
    </source>
</evidence>
<dbReference type="AlphaFoldDB" id="A0A8X6S995"/>